<reference evidence="2" key="1">
    <citation type="submission" date="2021-05" db="EMBL/GenBank/DDBJ databases">
        <authorList>
            <person name="Alioto T."/>
            <person name="Alioto T."/>
            <person name="Gomez Garrido J."/>
        </authorList>
    </citation>
    <scope>NUCLEOTIDE SEQUENCE</scope>
</reference>
<feature type="region of interest" description="Disordered" evidence="1">
    <location>
        <begin position="25"/>
        <end position="76"/>
    </location>
</feature>
<organism evidence="2">
    <name type="scientific">Culex pipiens</name>
    <name type="common">House mosquito</name>
    <dbReference type="NCBI Taxonomy" id="7175"/>
    <lineage>
        <taxon>Eukaryota</taxon>
        <taxon>Metazoa</taxon>
        <taxon>Ecdysozoa</taxon>
        <taxon>Arthropoda</taxon>
        <taxon>Hexapoda</taxon>
        <taxon>Insecta</taxon>
        <taxon>Pterygota</taxon>
        <taxon>Neoptera</taxon>
        <taxon>Endopterygota</taxon>
        <taxon>Diptera</taxon>
        <taxon>Nematocera</taxon>
        <taxon>Culicoidea</taxon>
        <taxon>Culicidae</taxon>
        <taxon>Culicinae</taxon>
        <taxon>Culicini</taxon>
        <taxon>Culex</taxon>
        <taxon>Culex</taxon>
    </lineage>
</organism>
<dbReference type="EMBL" id="HBUE01063192">
    <property type="protein sequence ID" value="CAG6469554.1"/>
    <property type="molecule type" value="Transcribed_RNA"/>
</dbReference>
<dbReference type="AlphaFoldDB" id="A0A8D8B532"/>
<evidence type="ECO:0000313" key="2">
    <source>
        <dbReference type="EMBL" id="CAG6469554.1"/>
    </source>
</evidence>
<sequence>MARPDLTILPSFSSTVLWTPLPSAFSSTSPGLDPDSDFFSPPKVPRSTSLTLTSVNPATRATSADTSEESPGIPVIPPAGTTSTVVLCSTTLETAVGCIFEGCWSLAKKITASYLRCRRCLST</sequence>
<name>A0A8D8B532_CULPI</name>
<proteinExistence type="predicted"/>
<evidence type="ECO:0000256" key="1">
    <source>
        <dbReference type="SAM" id="MobiDB-lite"/>
    </source>
</evidence>
<feature type="compositionally biased region" description="Polar residues" evidence="1">
    <location>
        <begin position="46"/>
        <end position="65"/>
    </location>
</feature>
<protein>
    <submittedName>
        <fullName evidence="2">(northern house mosquito) hypothetical protein</fullName>
    </submittedName>
</protein>
<accession>A0A8D8B532</accession>